<comment type="caution">
    <text evidence="3">The sequence shown here is derived from an EMBL/GenBank/DDBJ whole genome shotgun (WGS) entry which is preliminary data.</text>
</comment>
<evidence type="ECO:0000313" key="2">
    <source>
        <dbReference type="EMBL" id="MWL44538.1"/>
    </source>
</evidence>
<reference evidence="2 6" key="2">
    <citation type="submission" date="2019-12" db="EMBL/GenBank/DDBJ databases">
        <title>Enteriobacteria Tanzani isolates_10432.</title>
        <authorList>
            <person name="Subbiah M."/>
            <person name="Call D."/>
        </authorList>
    </citation>
    <scope>NUCLEOTIDE SEQUENCE [LARGE SCALE GENOMIC DNA]</scope>
    <source>
        <strain evidence="2 6">10432wF6</strain>
    </source>
</reference>
<dbReference type="Proteomes" id="UP000487258">
    <property type="component" value="Unassembled WGS sequence"/>
</dbReference>
<dbReference type="EMBL" id="AAAGZE010000072">
    <property type="protein sequence ID" value="EAC1534492.1"/>
    <property type="molecule type" value="Genomic_DNA"/>
</dbReference>
<dbReference type="RefSeq" id="WP_000639074.1">
    <property type="nucleotide sequence ID" value="NZ_AP026090.1"/>
</dbReference>
<dbReference type="Proteomes" id="UP000382540">
    <property type="component" value="Unassembled WGS sequence"/>
</dbReference>
<evidence type="ECO:0000313" key="1">
    <source>
        <dbReference type="EMBL" id="EAC1534492.1"/>
    </source>
</evidence>
<evidence type="ECO:0000313" key="6">
    <source>
        <dbReference type="Proteomes" id="UP000487258"/>
    </source>
</evidence>
<dbReference type="Proteomes" id="UP000480485">
    <property type="component" value="Unassembled WGS sequence"/>
</dbReference>
<reference evidence="1 4" key="1">
    <citation type="submission" date="2018-10" db="EMBL/GenBank/DDBJ databases">
        <authorList>
            <consortium name="NARMS: The National Antimicrobial Resistance Monitoring System"/>
        </authorList>
    </citation>
    <scope>NUCLEOTIDE SEQUENCE [LARGE SCALE GENOMIC DNA]</scope>
    <source>
        <strain evidence="1 4">CVM N17EC1330</strain>
    </source>
</reference>
<protein>
    <submittedName>
        <fullName evidence="3">Phage tail protein</fullName>
    </submittedName>
</protein>
<organism evidence="3 5">
    <name type="scientific">Escherichia coli</name>
    <dbReference type="NCBI Taxonomy" id="562"/>
    <lineage>
        <taxon>Bacteria</taxon>
        <taxon>Pseudomonadati</taxon>
        <taxon>Pseudomonadota</taxon>
        <taxon>Gammaproteobacteria</taxon>
        <taxon>Enterobacterales</taxon>
        <taxon>Enterobacteriaceae</taxon>
        <taxon>Escherichia</taxon>
    </lineage>
</organism>
<dbReference type="InterPro" id="IPR003458">
    <property type="entry name" value="Phage_T4_Gp38_tail_assem"/>
</dbReference>
<reference evidence="3 5" key="3">
    <citation type="submission" date="2019-12" db="EMBL/GenBank/DDBJ databases">
        <title>Enteriobacteria Tanzani isolates_8377-8380.</title>
        <authorList>
            <person name="Subbiah M."/>
            <person name="Call D."/>
        </authorList>
    </citation>
    <scope>NUCLEOTIDE SEQUENCE [LARGE SCALE GENOMIC DNA]</scope>
    <source>
        <strain evidence="3 5">8378wC7</strain>
    </source>
</reference>
<gene>
    <name evidence="1" type="ORF">D9J61_21085</name>
    <name evidence="3" type="ORF">GP954_17440</name>
    <name evidence="2" type="ORF">GQM04_03090</name>
</gene>
<proteinExistence type="predicted"/>
<dbReference type="Pfam" id="PF02413">
    <property type="entry name" value="Caudo_TAP"/>
    <property type="match status" value="1"/>
</dbReference>
<evidence type="ECO:0000313" key="4">
    <source>
        <dbReference type="Proteomes" id="UP000382540"/>
    </source>
</evidence>
<evidence type="ECO:0000313" key="5">
    <source>
        <dbReference type="Proteomes" id="UP000480485"/>
    </source>
</evidence>
<evidence type="ECO:0000313" key="3">
    <source>
        <dbReference type="EMBL" id="MWT86906.1"/>
    </source>
</evidence>
<dbReference type="EMBL" id="WTMY01000013">
    <property type="protein sequence ID" value="MWL44538.1"/>
    <property type="molecule type" value="Genomic_DNA"/>
</dbReference>
<accession>A0A1C0XWA9</accession>
<sequence>MIYFSKSTNGFFFDGINSDMPADIVEISTDLYNELIAGQQEGGKLITSDENGLPVLKSPAIDYVARAENQRMQLLAHADNVTADWRVELMLGDISSTDKEKLSAWMDYKKEVKAVDTSTAPEISWPELPEV</sequence>
<dbReference type="EMBL" id="WTRN01000593">
    <property type="protein sequence ID" value="MWT86906.1"/>
    <property type="molecule type" value="Genomic_DNA"/>
</dbReference>
<dbReference type="AlphaFoldDB" id="A0A1C0XWA9"/>
<name>A0A1C0XWA9_ECOLX</name>